<evidence type="ECO:0000256" key="1">
    <source>
        <dbReference type="SAM" id="Phobius"/>
    </source>
</evidence>
<dbReference type="Proteomes" id="UP000008631">
    <property type="component" value="Chromosome"/>
</dbReference>
<evidence type="ECO:0000259" key="3">
    <source>
        <dbReference type="Pfam" id="PF13231"/>
    </source>
</evidence>
<feature type="transmembrane region" description="Helical" evidence="1">
    <location>
        <begin position="198"/>
        <end position="221"/>
    </location>
</feature>
<keyword evidence="5" id="KW-1185">Reference proteome</keyword>
<keyword evidence="1" id="KW-0812">Transmembrane</keyword>
<keyword evidence="1" id="KW-1133">Transmembrane helix</keyword>
<sequence>MARRRSRLSLPSHALSSSAPALEAPAAVVEAATSHHDADRPARFLSWPWALALGLAMLTPATMLAIQSLRSETMTVDEPVHLAAGVAYWKTGTFRCYRMSPPLIRLTMAAPVVFLGRPVVEGLFNAPGWATRQAELAHKFAALNAPAFFDLATWARLTTLPFFILGGLVVFFWAGRLFGTAGAVVGLILWAFTPNVLAHARLATTDIPTAALMIATTYMFVRSIEHPSIGRALGVGLALGLALAAKFTTLLLLVLWPILWMIHRVVKRGGSDFTGRGWLAPLGRGALTLAVALGVLNTLFLFEGTGQRLGSFEFMSESLTRPRGVADRKYGPPAIASIPDLQVMYDRRINRFKGTTLESLPVPLPREFVLGFDEQKFETEGIPRAYLDPTATEADGVIGYPVYLDGELRDTGWSDYYVRALLYKTPEPTLLLAVVALIAPLASPSLRCRLPWGDLAVLAVVPAAVLVSMTFGTNINIGVRYILPLVPFACVLMGSLGLWWSLQTTWLGRVGVGGVLALGLGGTIAESLMIHPHYLAYFNRLSGGPDRGAERLIDSNLDWGQDLLNLARWIEKHAAGDPVGLAYFGQIHPNLLNQRPDATTPTRWFLPPGRPGALTPLAAGHPVPEGPVQPGWYAVSASLVKGLPWRVYDCAGSPVYPSHAAGARAFSYFDAMTPIDKIGYSIWIYRLDQAAADRLEQARVQPPPSADAATD</sequence>
<reference evidence="4 5" key="2">
    <citation type="journal article" date="2011" name="Stand. Genomic Sci.">
        <title>Complete genome sequence of Isosphaera pallida type strain (IS1B).</title>
        <authorList>
            <consortium name="US DOE Joint Genome Institute (JGI-PGF)"/>
            <person name="Goker M."/>
            <person name="Cleland D."/>
            <person name="Saunders E."/>
            <person name="Lapidus A."/>
            <person name="Nolan M."/>
            <person name="Lucas S."/>
            <person name="Hammon N."/>
            <person name="Deshpande S."/>
            <person name="Cheng J.F."/>
            <person name="Tapia R."/>
            <person name="Han C."/>
            <person name="Goodwin L."/>
            <person name="Pitluck S."/>
            <person name="Liolios K."/>
            <person name="Pagani I."/>
            <person name="Ivanova N."/>
            <person name="Mavromatis K."/>
            <person name="Pati A."/>
            <person name="Chen A."/>
            <person name="Palaniappan K."/>
            <person name="Land M."/>
            <person name="Hauser L."/>
            <person name="Chang Y.J."/>
            <person name="Jeffries C.D."/>
            <person name="Detter J.C."/>
            <person name="Beck B."/>
            <person name="Woyke T."/>
            <person name="Bristow J."/>
            <person name="Eisen J.A."/>
            <person name="Markowitz V."/>
            <person name="Hugenholtz P."/>
            <person name="Kyrpides N.C."/>
            <person name="Klenk H.P."/>
        </authorList>
    </citation>
    <scope>NUCLEOTIDE SEQUENCE [LARGE SCALE GENOMIC DNA]</scope>
    <source>
        <strain evidence="5">ATCC 43644 / DSM 9630 / IS1B</strain>
    </source>
</reference>
<feature type="transmembrane region" description="Helical" evidence="1">
    <location>
        <begin position="452"/>
        <end position="469"/>
    </location>
</feature>
<organism evidence="4 5">
    <name type="scientific">Isosphaera pallida (strain ATCC 43644 / DSM 9630 / IS1B)</name>
    <dbReference type="NCBI Taxonomy" id="575540"/>
    <lineage>
        <taxon>Bacteria</taxon>
        <taxon>Pseudomonadati</taxon>
        <taxon>Planctomycetota</taxon>
        <taxon>Planctomycetia</taxon>
        <taxon>Isosphaerales</taxon>
        <taxon>Isosphaeraceae</taxon>
        <taxon>Isosphaera</taxon>
    </lineage>
</organism>
<dbReference type="AlphaFoldDB" id="E8R0J7"/>
<evidence type="ECO:0000313" key="5">
    <source>
        <dbReference type="Proteomes" id="UP000008631"/>
    </source>
</evidence>
<feature type="signal peptide" evidence="2">
    <location>
        <begin position="1"/>
        <end position="23"/>
    </location>
</feature>
<gene>
    <name evidence="4" type="ordered locus">Isop_2763</name>
</gene>
<dbReference type="InterPro" id="IPR038731">
    <property type="entry name" value="RgtA/B/C-like"/>
</dbReference>
<dbReference type="Pfam" id="PF13231">
    <property type="entry name" value="PMT_2"/>
    <property type="match status" value="1"/>
</dbReference>
<feature type="domain" description="Glycosyltransferase RgtA/B/C/D-like" evidence="3">
    <location>
        <begin position="162"/>
        <end position="255"/>
    </location>
</feature>
<feature type="transmembrane region" description="Helical" evidence="1">
    <location>
        <begin position="506"/>
        <end position="525"/>
    </location>
</feature>
<feature type="transmembrane region" description="Helical" evidence="1">
    <location>
        <begin position="282"/>
        <end position="302"/>
    </location>
</feature>
<evidence type="ECO:0000313" key="4">
    <source>
        <dbReference type="EMBL" id="ADV63329.1"/>
    </source>
</evidence>
<feature type="transmembrane region" description="Helical" evidence="1">
    <location>
        <begin position="162"/>
        <end position="192"/>
    </location>
</feature>
<accession>E8R0J7</accession>
<feature type="transmembrane region" description="Helical" evidence="1">
    <location>
        <begin position="47"/>
        <end position="66"/>
    </location>
</feature>
<dbReference type="InParanoid" id="E8R0J7"/>
<protein>
    <recommendedName>
        <fullName evidence="3">Glycosyltransferase RgtA/B/C/D-like domain-containing protein</fullName>
    </recommendedName>
</protein>
<feature type="transmembrane region" description="Helical" evidence="1">
    <location>
        <begin position="233"/>
        <end position="262"/>
    </location>
</feature>
<reference key="1">
    <citation type="submission" date="2010-11" db="EMBL/GenBank/DDBJ databases">
        <title>The complete sequence of chromosome of Isophaera pallida ATCC 43644.</title>
        <authorList>
            <consortium name="US DOE Joint Genome Institute (JGI-PGF)"/>
            <person name="Lucas S."/>
            <person name="Copeland A."/>
            <person name="Lapidus A."/>
            <person name="Bruce D."/>
            <person name="Goodwin L."/>
            <person name="Pitluck S."/>
            <person name="Kyrpides N."/>
            <person name="Mavromatis K."/>
            <person name="Pagani I."/>
            <person name="Ivanova N."/>
            <person name="Saunders E."/>
            <person name="Brettin T."/>
            <person name="Detter J.C."/>
            <person name="Han C."/>
            <person name="Tapia R."/>
            <person name="Land M."/>
            <person name="Hauser L."/>
            <person name="Markowitz V."/>
            <person name="Cheng J.-F."/>
            <person name="Hugenholtz P."/>
            <person name="Woyke T."/>
            <person name="Wu D."/>
            <person name="Eisen J.A."/>
        </authorList>
    </citation>
    <scope>NUCLEOTIDE SEQUENCE</scope>
    <source>
        <strain>ATCC 43644</strain>
    </source>
</reference>
<feature type="chain" id="PRO_5003229913" description="Glycosyltransferase RgtA/B/C/D-like domain-containing protein" evidence="2">
    <location>
        <begin position="24"/>
        <end position="711"/>
    </location>
</feature>
<dbReference type="HOGENOM" id="CLU_025132_0_0_0"/>
<name>E8R0J7_ISOPI</name>
<keyword evidence="1" id="KW-0472">Membrane</keyword>
<dbReference type="eggNOG" id="COG1807">
    <property type="taxonomic scope" value="Bacteria"/>
</dbReference>
<evidence type="ECO:0000256" key="2">
    <source>
        <dbReference type="SAM" id="SignalP"/>
    </source>
</evidence>
<keyword evidence="2" id="KW-0732">Signal</keyword>
<dbReference type="KEGG" id="ipa:Isop_2763"/>
<proteinExistence type="predicted"/>
<dbReference type="OrthoDB" id="224989at2"/>
<dbReference type="STRING" id="575540.Isop_2763"/>
<dbReference type="EMBL" id="CP002353">
    <property type="protein sequence ID" value="ADV63329.1"/>
    <property type="molecule type" value="Genomic_DNA"/>
</dbReference>
<dbReference type="RefSeq" id="WP_013565617.1">
    <property type="nucleotide sequence ID" value="NC_014962.1"/>
</dbReference>
<feature type="transmembrane region" description="Helical" evidence="1">
    <location>
        <begin position="481"/>
        <end position="500"/>
    </location>
</feature>